<accession>A0A1H5Z312</accession>
<feature type="compositionally biased region" description="Basic and acidic residues" evidence="4">
    <location>
        <begin position="250"/>
        <end position="268"/>
    </location>
</feature>
<reference evidence="6 7" key="1">
    <citation type="submission" date="2016-12" db="EMBL/GenBank/DDBJ databases">
        <title>Complete genome sequence of Thauera chlorobenzoica, a Betaproteobacterium degrading haloaromatics anaerobically to CO2 and halides.</title>
        <authorList>
            <person name="Goris T."/>
            <person name="Mergelsberg M."/>
            <person name="Boll M."/>
        </authorList>
    </citation>
    <scope>NUCLEOTIDE SEQUENCE [LARGE SCALE GENOMIC DNA]</scope>
    <source>
        <strain evidence="6 7">3CB1</strain>
    </source>
</reference>
<dbReference type="InterPro" id="IPR004437">
    <property type="entry name" value="ParB/RepB/Spo0J"/>
</dbReference>
<keyword evidence="3" id="KW-0238">DNA-binding</keyword>
<evidence type="ECO:0000256" key="4">
    <source>
        <dbReference type="SAM" id="MobiDB-lite"/>
    </source>
</evidence>
<evidence type="ECO:0000313" key="7">
    <source>
        <dbReference type="Proteomes" id="UP000185739"/>
    </source>
</evidence>
<dbReference type="InterPro" id="IPR050336">
    <property type="entry name" value="Chromosome_partition/occlusion"/>
</dbReference>
<dbReference type="Gene3D" id="3.90.1530.30">
    <property type="match status" value="1"/>
</dbReference>
<dbReference type="SMART" id="SM00470">
    <property type="entry name" value="ParB"/>
    <property type="match status" value="1"/>
</dbReference>
<feature type="domain" description="ParB-like N-terminal" evidence="5">
    <location>
        <begin position="8"/>
        <end position="109"/>
    </location>
</feature>
<dbReference type="RefSeq" id="WP_075149016.1">
    <property type="nucleotide sequence ID" value="NZ_CP018839.1"/>
</dbReference>
<keyword evidence="7" id="KW-1185">Reference proteome</keyword>
<dbReference type="EMBL" id="CP018839">
    <property type="protein sequence ID" value="APR05678.1"/>
    <property type="molecule type" value="Genomic_DNA"/>
</dbReference>
<dbReference type="AlphaFoldDB" id="A0A1H5Z312"/>
<evidence type="ECO:0000256" key="2">
    <source>
        <dbReference type="ARBA" id="ARBA00022829"/>
    </source>
</evidence>
<dbReference type="PANTHER" id="PTHR33375:SF1">
    <property type="entry name" value="CHROMOSOME-PARTITIONING PROTEIN PARB-RELATED"/>
    <property type="match status" value="1"/>
</dbReference>
<feature type="region of interest" description="Disordered" evidence="4">
    <location>
        <begin position="244"/>
        <end position="268"/>
    </location>
</feature>
<dbReference type="InterPro" id="IPR003115">
    <property type="entry name" value="ParB_N"/>
</dbReference>
<dbReference type="SUPFAM" id="SSF110849">
    <property type="entry name" value="ParB/Sulfiredoxin"/>
    <property type="match status" value="1"/>
</dbReference>
<gene>
    <name evidence="6" type="ORF">Tchl_2855</name>
</gene>
<dbReference type="NCBIfam" id="TIGR00180">
    <property type="entry name" value="parB_part"/>
    <property type="match status" value="1"/>
</dbReference>
<evidence type="ECO:0000256" key="1">
    <source>
        <dbReference type="ARBA" id="ARBA00006295"/>
    </source>
</evidence>
<dbReference type="GO" id="GO:0007059">
    <property type="term" value="P:chromosome segregation"/>
    <property type="evidence" value="ECO:0007669"/>
    <property type="project" value="UniProtKB-KW"/>
</dbReference>
<dbReference type="Gene3D" id="1.10.10.2830">
    <property type="match status" value="1"/>
</dbReference>
<dbReference type="Proteomes" id="UP000185739">
    <property type="component" value="Chromosome"/>
</dbReference>
<keyword evidence="2" id="KW-0159">Chromosome partition</keyword>
<dbReference type="InterPro" id="IPR036086">
    <property type="entry name" value="ParB/Sulfiredoxin_sf"/>
</dbReference>
<dbReference type="Pfam" id="PF02195">
    <property type="entry name" value="ParB_N"/>
    <property type="match status" value="1"/>
</dbReference>
<dbReference type="GO" id="GO:0005694">
    <property type="term" value="C:chromosome"/>
    <property type="evidence" value="ECO:0007669"/>
    <property type="project" value="TreeGrafter"/>
</dbReference>
<name>A0A1H5Z312_9RHOO</name>
<dbReference type="FunFam" id="3.90.1530.30:FF:000001">
    <property type="entry name" value="Chromosome partitioning protein ParB"/>
    <property type="match status" value="1"/>
</dbReference>
<proteinExistence type="inferred from homology"/>
<organism evidence="6 7">
    <name type="scientific">Thauera chlorobenzoica</name>
    <dbReference type="NCBI Taxonomy" id="96773"/>
    <lineage>
        <taxon>Bacteria</taxon>
        <taxon>Pseudomonadati</taxon>
        <taxon>Pseudomonadota</taxon>
        <taxon>Betaproteobacteria</taxon>
        <taxon>Rhodocyclales</taxon>
        <taxon>Zoogloeaceae</taxon>
        <taxon>Thauera</taxon>
    </lineage>
</organism>
<dbReference type="PANTHER" id="PTHR33375">
    <property type="entry name" value="CHROMOSOME-PARTITIONING PROTEIN PARB-RELATED"/>
    <property type="match status" value="1"/>
</dbReference>
<evidence type="ECO:0000256" key="3">
    <source>
        <dbReference type="ARBA" id="ARBA00023125"/>
    </source>
</evidence>
<evidence type="ECO:0000259" key="5">
    <source>
        <dbReference type="SMART" id="SM00470"/>
    </source>
</evidence>
<protein>
    <submittedName>
        <fullName evidence="6">ParB-like nuclease</fullName>
    </submittedName>
</protein>
<comment type="similarity">
    <text evidence="1">Belongs to the ParB family.</text>
</comment>
<dbReference type="InterPro" id="IPR041468">
    <property type="entry name" value="HTH_ParB/Spo0J"/>
</dbReference>
<sequence length="268" mass="30368">MSQLNPFQLLRLEHLAPSPTNPRKHFEPDALTDLATTIREHGVIEPIIVRTWPDEYDTPADRDERPLYEIIAGERRYRASLLTELEDIPALVRHLDTRQVLEIQIIENLQRRGVNELEEAEGYDLMMRSYGYTADQLAEKVGKSRAYIYGRLKLTALCEAARQAFREGKLDASRALLVARIPGAKLQQQALKEIAEGYGGPMPYREAARHIQNRYMLKLKEAPFETADAFLLVTAGACTTCPQRAQGQGDGRHLPPPDERRADVERPG</sequence>
<dbReference type="GO" id="GO:0003677">
    <property type="term" value="F:DNA binding"/>
    <property type="evidence" value="ECO:0007669"/>
    <property type="project" value="UniProtKB-KW"/>
</dbReference>
<evidence type="ECO:0000313" key="6">
    <source>
        <dbReference type="EMBL" id="APR05678.1"/>
    </source>
</evidence>
<dbReference type="KEGG" id="tcl:Tchl_2855"/>
<dbReference type="STRING" id="96773.Tchl_2855"/>
<dbReference type="CDD" id="cd16393">
    <property type="entry name" value="SPO0J_N"/>
    <property type="match status" value="1"/>
</dbReference>
<dbReference type="OrthoDB" id="9796891at2"/>
<dbReference type="Pfam" id="PF17762">
    <property type="entry name" value="HTH_ParB"/>
    <property type="match status" value="1"/>
</dbReference>